<sequence length="716" mass="76211">MADGLLAGLLAGEQAILGDGGMREPGDPDPVVLALRDARTRLPVPPVTDRSVWDAVDPRTRDGLLRLAAEQRARSAPPLHASDWARAFRDGNRTAHEDAARLLRTRTAGFVLAAVLSGEHAEADAPPGVVPDLDAAADGIVALCEMSTWCWAPHDSHTAARREVLPDPDDPYLDLGAAEVGGLLAWADHVLGPHLDRRVPGLRRRIRREVRARLLTPFTTRRDWPWLGLDRPADNWNPWIHSAVLIAALALLDDPAEQAAVIRLVPAGLDRFLAALPDDGGIDEGVAYWWHGAGRLWESLDLLATVGGPALDARGLPIFASLARFPHRMHLGGLWYVNAGDGPARLSGAQPWHVAHRWGRALSEQAVCEHAAARGGRDPFAVRPESGLGSALTGLVDADWRAAHTAARAAAGRAGSVRSGVDRADVESAGPDVERSAACRAAPGGPSVGAERPTAPAAAADEEQGSWLSRDGWLPRVQVLVARETAGTTHGLTLAAKAGHNGERHNHLDVGSYWVALDGTPLVVDVGQPTYTSGSFGADRYAAWPLRSEWHNVPEPGAGQLPGAAHAAREVSVEQADQTTALHAELTDAYPAGLLTRWSRTVRLVRAAEWEPAHVLIDDSWALGDSRARGDATPVLVRHVLTGTVELASGRALVTPASGRSLLVSWDPTSLVAELEHRPLTDPLLRGSWGAQLTRLTLAAVSPTVTAARVRLEAAP</sequence>
<dbReference type="InterPro" id="IPR012480">
    <property type="entry name" value="Hepar_II_III_C"/>
</dbReference>
<dbReference type="RefSeq" id="WP_232237413.1">
    <property type="nucleotide sequence ID" value="NZ_CP016076.1"/>
</dbReference>
<evidence type="ECO:0000313" key="5">
    <source>
        <dbReference type="Proteomes" id="UP000185511"/>
    </source>
</evidence>
<feature type="domain" description="Heparinase II/III-like C-terminal" evidence="3">
    <location>
        <begin position="492"/>
        <end position="650"/>
    </location>
</feature>
<proteinExistence type="predicted"/>
<comment type="subcellular location">
    <subcellularLocation>
        <location evidence="1">Cell envelope</location>
    </subcellularLocation>
</comment>
<dbReference type="GO" id="GO:0030313">
    <property type="term" value="C:cell envelope"/>
    <property type="evidence" value="ECO:0007669"/>
    <property type="project" value="UniProtKB-SubCell"/>
</dbReference>
<organism evidence="4 5">
    <name type="scientific">Actinoalloteichus fjordicus</name>
    <dbReference type="NCBI Taxonomy" id="1612552"/>
    <lineage>
        <taxon>Bacteria</taxon>
        <taxon>Bacillati</taxon>
        <taxon>Actinomycetota</taxon>
        <taxon>Actinomycetes</taxon>
        <taxon>Pseudonocardiales</taxon>
        <taxon>Pseudonocardiaceae</taxon>
        <taxon>Actinoalloteichus</taxon>
    </lineage>
</organism>
<evidence type="ECO:0000256" key="2">
    <source>
        <dbReference type="SAM" id="MobiDB-lite"/>
    </source>
</evidence>
<evidence type="ECO:0000259" key="3">
    <source>
        <dbReference type="Pfam" id="PF07940"/>
    </source>
</evidence>
<dbReference type="Gene3D" id="2.70.98.70">
    <property type="match status" value="1"/>
</dbReference>
<accession>A0AAC9PU88</accession>
<dbReference type="GO" id="GO:0016829">
    <property type="term" value="F:lyase activity"/>
    <property type="evidence" value="ECO:0007669"/>
    <property type="project" value="InterPro"/>
</dbReference>
<evidence type="ECO:0000256" key="1">
    <source>
        <dbReference type="ARBA" id="ARBA00004196"/>
    </source>
</evidence>
<feature type="region of interest" description="Disordered" evidence="2">
    <location>
        <begin position="413"/>
        <end position="466"/>
    </location>
</feature>
<protein>
    <submittedName>
        <fullName evidence="4">Heparinase II/III-like protein</fullName>
    </submittedName>
</protein>
<name>A0AAC9PU88_9PSEU</name>
<dbReference type="EMBL" id="CP016076">
    <property type="protein sequence ID" value="APU16852.1"/>
    <property type="molecule type" value="Genomic_DNA"/>
</dbReference>
<keyword evidence="5" id="KW-1185">Reference proteome</keyword>
<dbReference type="SUPFAM" id="SSF48230">
    <property type="entry name" value="Chondroitin AC/alginate lyase"/>
    <property type="match status" value="1"/>
</dbReference>
<dbReference type="KEGG" id="acad:UA74_24170"/>
<dbReference type="Pfam" id="PF07940">
    <property type="entry name" value="Hepar_II_III_C"/>
    <property type="match status" value="1"/>
</dbReference>
<reference evidence="5" key="1">
    <citation type="submission" date="2016-06" db="EMBL/GenBank/DDBJ databases">
        <title>Complete genome sequence of Actinoalloteichus fjordicus DSM 46855 (=ADI127-17), type strain of the new species Actinoalloteichus fjordicus.</title>
        <authorList>
            <person name="Ruckert C."/>
            <person name="Nouioui I."/>
            <person name="Willmese J."/>
            <person name="van Wezel G."/>
            <person name="Klenk H.-P."/>
            <person name="Kalinowski J."/>
            <person name="Zotchev S.B."/>
        </authorList>
    </citation>
    <scope>NUCLEOTIDE SEQUENCE [LARGE SCALE GENOMIC DNA]</scope>
    <source>
        <strain evidence="5">ADI127-7</strain>
    </source>
</reference>
<dbReference type="InterPro" id="IPR008929">
    <property type="entry name" value="Chondroitin_lyas"/>
</dbReference>
<feature type="compositionally biased region" description="Low complexity" evidence="2">
    <location>
        <begin position="450"/>
        <end position="459"/>
    </location>
</feature>
<dbReference type="Gene3D" id="1.50.10.100">
    <property type="entry name" value="Chondroitin AC/alginate lyase"/>
    <property type="match status" value="1"/>
</dbReference>
<feature type="compositionally biased region" description="Basic and acidic residues" evidence="2">
    <location>
        <begin position="420"/>
        <end position="437"/>
    </location>
</feature>
<dbReference type="Proteomes" id="UP000185511">
    <property type="component" value="Chromosome"/>
</dbReference>
<dbReference type="AlphaFoldDB" id="A0AAC9PU88"/>
<gene>
    <name evidence="4" type="ORF">UA74_24170</name>
</gene>
<evidence type="ECO:0000313" key="4">
    <source>
        <dbReference type="EMBL" id="APU16852.1"/>
    </source>
</evidence>